<evidence type="ECO:0000313" key="2">
    <source>
        <dbReference type="EMBL" id="HHF08887.1"/>
    </source>
</evidence>
<dbReference type="Pfam" id="PF00480">
    <property type="entry name" value="ROK"/>
    <property type="match status" value="1"/>
</dbReference>
<dbReference type="Gene3D" id="3.30.420.40">
    <property type="match status" value="2"/>
</dbReference>
<dbReference type="SUPFAM" id="SSF53067">
    <property type="entry name" value="Actin-like ATPase domain"/>
    <property type="match status" value="1"/>
</dbReference>
<dbReference type="PANTHER" id="PTHR18964:SF149">
    <property type="entry name" value="BIFUNCTIONAL UDP-N-ACETYLGLUCOSAMINE 2-EPIMERASE_N-ACETYLMANNOSAMINE KINASE"/>
    <property type="match status" value="1"/>
</dbReference>
<name>A0A7C5HSK3_9BACT</name>
<reference evidence="2" key="1">
    <citation type="journal article" date="2020" name="mSystems">
        <title>Genome- and Community-Level Interaction Insights into Carbon Utilization and Element Cycling Functions of Hydrothermarchaeota in Hydrothermal Sediment.</title>
        <authorList>
            <person name="Zhou Z."/>
            <person name="Liu Y."/>
            <person name="Xu W."/>
            <person name="Pan J."/>
            <person name="Luo Z.H."/>
            <person name="Li M."/>
        </authorList>
    </citation>
    <scope>NUCLEOTIDE SEQUENCE [LARGE SCALE GENOMIC DNA]</scope>
    <source>
        <strain evidence="2">HyVt-80</strain>
    </source>
</reference>
<accession>A0A7C5HSK3</accession>
<evidence type="ECO:0000256" key="1">
    <source>
        <dbReference type="ARBA" id="ARBA00006479"/>
    </source>
</evidence>
<proteinExistence type="inferred from homology"/>
<dbReference type="CDD" id="cd23763">
    <property type="entry name" value="ASKHA_ATPase_ROK"/>
    <property type="match status" value="1"/>
</dbReference>
<dbReference type="InterPro" id="IPR043129">
    <property type="entry name" value="ATPase_NBD"/>
</dbReference>
<gene>
    <name evidence="2" type="ORF">ENL26_03890</name>
</gene>
<dbReference type="Proteomes" id="UP000886129">
    <property type="component" value="Unassembled WGS sequence"/>
</dbReference>
<comment type="similarity">
    <text evidence="1">Belongs to the ROK (NagC/XylR) family.</text>
</comment>
<sequence>MSSKKGGKKPILLSFVPDFKYIVALDIGGTKMIAALTDLEGKILEKTNFSTKGIKNKEELFSLVETGIKSVLKIPKEKILAISIGVPGTVSSDDQVIHFIPSFDLRDVHLAEEIEKRFGLPVSIANDVTLNALGELWLGAAKGSKNMFLLSLGTGTGGAFVINGQVYEGSHGMAGEIGYMITSWPHDRISTNGFGSLESWFSGYSFENAFSGKRGKKVNLKEYFDSHKNDEAFRKILTEGCEHLAVALGNIITLFDPDVIVITGGIGYNQYETLIELILPTIRRIVPEEIYQRVTFKRALLGELGVVLGAVYHGQNEILL</sequence>
<dbReference type="InterPro" id="IPR000600">
    <property type="entry name" value="ROK"/>
</dbReference>
<organism evidence="2">
    <name type="scientific">Kosmotoga arenicorallina</name>
    <dbReference type="NCBI Taxonomy" id="688066"/>
    <lineage>
        <taxon>Bacteria</taxon>
        <taxon>Thermotogati</taxon>
        <taxon>Thermotogota</taxon>
        <taxon>Thermotogae</taxon>
        <taxon>Kosmotogales</taxon>
        <taxon>Kosmotogaceae</taxon>
        <taxon>Kosmotoga</taxon>
    </lineage>
</organism>
<dbReference type="AlphaFoldDB" id="A0A7C5HSK3"/>
<dbReference type="EMBL" id="DRTH01000232">
    <property type="protein sequence ID" value="HHF08887.1"/>
    <property type="molecule type" value="Genomic_DNA"/>
</dbReference>
<comment type="caution">
    <text evidence="2">The sequence shown here is derived from an EMBL/GenBank/DDBJ whole genome shotgun (WGS) entry which is preliminary data.</text>
</comment>
<dbReference type="PANTHER" id="PTHR18964">
    <property type="entry name" value="ROK (REPRESSOR, ORF, KINASE) FAMILY"/>
    <property type="match status" value="1"/>
</dbReference>
<protein>
    <submittedName>
        <fullName evidence="2">ROK family protein</fullName>
    </submittedName>
</protein>